<comment type="caution">
    <text evidence="1">The sequence shown here is derived from an EMBL/GenBank/DDBJ whole genome shotgun (WGS) entry which is preliminary data.</text>
</comment>
<dbReference type="SUPFAM" id="SSF160104">
    <property type="entry name" value="Acetoacetate decarboxylase-like"/>
    <property type="match status" value="1"/>
</dbReference>
<dbReference type="InterPro" id="IPR010451">
    <property type="entry name" value="Acetoacetate_decarboxylase"/>
</dbReference>
<accession>A0ABS7AG88</accession>
<protein>
    <submittedName>
        <fullName evidence="1">Acetoacetate decarboxylase family protein</fullName>
    </submittedName>
</protein>
<dbReference type="InterPro" id="IPR023375">
    <property type="entry name" value="ADC_dom_sf"/>
</dbReference>
<dbReference type="EMBL" id="JAHYBZ010000011">
    <property type="protein sequence ID" value="MBW6401328.1"/>
    <property type="molecule type" value="Genomic_DNA"/>
</dbReference>
<evidence type="ECO:0000313" key="1">
    <source>
        <dbReference type="EMBL" id="MBW6401328.1"/>
    </source>
</evidence>
<proteinExistence type="predicted"/>
<evidence type="ECO:0000313" key="2">
    <source>
        <dbReference type="Proteomes" id="UP001196565"/>
    </source>
</evidence>
<dbReference type="Proteomes" id="UP001196565">
    <property type="component" value="Unassembled WGS sequence"/>
</dbReference>
<dbReference type="Gene3D" id="2.40.400.10">
    <property type="entry name" value="Acetoacetate decarboxylase-like"/>
    <property type="match status" value="1"/>
</dbReference>
<dbReference type="Pfam" id="PF06314">
    <property type="entry name" value="ADC"/>
    <property type="match status" value="1"/>
</dbReference>
<reference evidence="1 2" key="1">
    <citation type="submission" date="2021-07" db="EMBL/GenBank/DDBJ databases">
        <authorList>
            <person name="So Y."/>
        </authorList>
    </citation>
    <scope>NUCLEOTIDE SEQUENCE [LARGE SCALE GENOMIC DNA]</scope>
    <source>
        <strain evidence="1 2">HJA6</strain>
    </source>
</reference>
<organism evidence="1 2">
    <name type="scientific">Roseomonas alba</name>
    <dbReference type="NCBI Taxonomy" id="2846776"/>
    <lineage>
        <taxon>Bacteria</taxon>
        <taxon>Pseudomonadati</taxon>
        <taxon>Pseudomonadota</taxon>
        <taxon>Alphaproteobacteria</taxon>
        <taxon>Acetobacterales</taxon>
        <taxon>Roseomonadaceae</taxon>
        <taxon>Roseomonas</taxon>
    </lineage>
</organism>
<gene>
    <name evidence="1" type="ORF">KPL78_25955</name>
</gene>
<sequence>MLKGFAVPLTLQGDSAITRPPSWHYPSDCIAVEYWSDPAAVEALLPPGMVPDAGSNGRCLFWCLDWQFTGSNEELTDPARYQYREAFILAEARFEGIAVNHCPLIFVDRDAAIARGWIQGLAMVLGSVP</sequence>
<name>A0ABS7AG88_9PROT</name>
<keyword evidence="2" id="KW-1185">Reference proteome</keyword>